<protein>
    <recommendedName>
        <fullName evidence="3">Protein kinase domain-containing protein</fullName>
    </recommendedName>
</protein>
<dbReference type="EMBL" id="PQFF01000657">
    <property type="protein sequence ID" value="RHZ43520.1"/>
    <property type="molecule type" value="Genomic_DNA"/>
</dbReference>
<evidence type="ECO:0000313" key="1">
    <source>
        <dbReference type="EMBL" id="RHZ43520.1"/>
    </source>
</evidence>
<name>A0A397G5X4_9GLOM</name>
<dbReference type="Proteomes" id="UP000266861">
    <property type="component" value="Unassembled WGS sequence"/>
</dbReference>
<dbReference type="Gene3D" id="1.10.10.1010">
    <property type="entry name" value="Intein homing endonuclease, domain IV"/>
    <property type="match status" value="1"/>
</dbReference>
<organism evidence="1 2">
    <name type="scientific">Diversispora epigaea</name>
    <dbReference type="NCBI Taxonomy" id="1348612"/>
    <lineage>
        <taxon>Eukaryota</taxon>
        <taxon>Fungi</taxon>
        <taxon>Fungi incertae sedis</taxon>
        <taxon>Mucoromycota</taxon>
        <taxon>Glomeromycotina</taxon>
        <taxon>Glomeromycetes</taxon>
        <taxon>Diversisporales</taxon>
        <taxon>Diversisporaceae</taxon>
        <taxon>Diversispora</taxon>
    </lineage>
</organism>
<evidence type="ECO:0000313" key="2">
    <source>
        <dbReference type="Proteomes" id="UP000266861"/>
    </source>
</evidence>
<dbReference type="InterPro" id="IPR011009">
    <property type="entry name" value="Kinase-like_dom_sf"/>
</dbReference>
<proteinExistence type="predicted"/>
<evidence type="ECO:0008006" key="3">
    <source>
        <dbReference type="Google" id="ProtNLM"/>
    </source>
</evidence>
<sequence length="334" mass="40050">MPVARQMYCSVLTGFSEIEWIPYHRFKDIKEIVKGGFSTIYYAKWIDGYIKRWNIEKKQWKRYGKLEVVLKKFFNFENSNEEFLNEVTIRLKTNLFIRSIRIYEITKDPETNKYMMVLWGIQISDFVLSKMVGQSSKNSNDMIEISLVYYPILYCTRSSCREEYTKAADFELITGFAPYYDVPHERTSQKHMQWITTKNSISYSKFNYRNNHDARITYRPTFYELREELNKYRRDYLENNFENNKKLQFKLMVSKNKSKGDYRAHPEVIYTSRLLNYSNLQKCKNKENFEKELEEITKSISVLSVDICHGHANTILVYKVEGTGETIREFYPLI</sequence>
<comment type="caution">
    <text evidence="1">The sequence shown here is derived from an EMBL/GenBank/DDBJ whole genome shotgun (WGS) entry which is preliminary data.</text>
</comment>
<accession>A0A397G5X4</accession>
<keyword evidence="2" id="KW-1185">Reference proteome</keyword>
<reference evidence="1 2" key="1">
    <citation type="submission" date="2018-08" db="EMBL/GenBank/DDBJ databases">
        <title>Genome and evolution of the arbuscular mycorrhizal fungus Diversispora epigaea (formerly Glomus versiforme) and its bacterial endosymbionts.</title>
        <authorList>
            <person name="Sun X."/>
            <person name="Fei Z."/>
            <person name="Harrison M."/>
        </authorList>
    </citation>
    <scope>NUCLEOTIDE SEQUENCE [LARGE SCALE GENOMIC DNA]</scope>
    <source>
        <strain evidence="1 2">IT104</strain>
    </source>
</reference>
<dbReference type="SUPFAM" id="SSF56112">
    <property type="entry name" value="Protein kinase-like (PK-like)"/>
    <property type="match status" value="1"/>
</dbReference>
<dbReference type="AlphaFoldDB" id="A0A397G5X4"/>
<gene>
    <name evidence="1" type="ORF">Glove_1033g16</name>
</gene>